<name>A0A1B7KQY7_PARTM</name>
<feature type="transmembrane region" description="Helical" evidence="6">
    <location>
        <begin position="180"/>
        <end position="201"/>
    </location>
</feature>
<comment type="similarity">
    <text evidence="6">Belongs to the binding-protein-dependent transport system permease family.</text>
</comment>
<protein>
    <submittedName>
        <fullName evidence="8">ABC transporter permease</fullName>
    </submittedName>
</protein>
<dbReference type="Pfam" id="PF00528">
    <property type="entry name" value="BPD_transp_1"/>
    <property type="match status" value="1"/>
</dbReference>
<dbReference type="PANTHER" id="PTHR43879">
    <property type="entry name" value="ABC TRANSPORTER PERMEASE PROTEIN"/>
    <property type="match status" value="1"/>
</dbReference>
<dbReference type="PANTHER" id="PTHR43879:SF1">
    <property type="entry name" value="GLUCOSE IMPORT SYSTEM PERMEASE PROTEIN GLCU"/>
    <property type="match status" value="1"/>
</dbReference>
<organism evidence="8 9">
    <name type="scientific">Parageobacillus thermoglucosidasius</name>
    <name type="common">Geobacillus thermoglucosidasius</name>
    <dbReference type="NCBI Taxonomy" id="1426"/>
    <lineage>
        <taxon>Bacteria</taxon>
        <taxon>Bacillati</taxon>
        <taxon>Bacillota</taxon>
        <taxon>Bacilli</taxon>
        <taxon>Bacillales</taxon>
        <taxon>Anoxybacillaceae</taxon>
        <taxon>Parageobacillus</taxon>
    </lineage>
</organism>
<gene>
    <name evidence="8" type="ORF">A7K69_10220</name>
</gene>
<evidence type="ECO:0000256" key="4">
    <source>
        <dbReference type="ARBA" id="ARBA00022989"/>
    </source>
</evidence>
<dbReference type="CDD" id="cd06261">
    <property type="entry name" value="TM_PBP2"/>
    <property type="match status" value="1"/>
</dbReference>
<feature type="domain" description="ABC transmembrane type-1" evidence="7">
    <location>
        <begin position="68"/>
        <end position="258"/>
    </location>
</feature>
<reference evidence="9" key="1">
    <citation type="submission" date="2016-05" db="EMBL/GenBank/DDBJ databases">
        <authorList>
            <person name="Wang W."/>
            <person name="Zhu L."/>
        </authorList>
    </citation>
    <scope>NUCLEOTIDE SEQUENCE [LARGE SCALE GENOMIC DNA]</scope>
    <source>
        <strain evidence="9">W-2</strain>
    </source>
</reference>
<sequence>MRQRAWSRLFLYVICIFMSLFFLMPVYVMLVTSVKPLDEVTLADMWKLPSAFDWSSYQTAFTKLAPNFWNSVYLVVPATLLSAILGALNGYVLSKWKFKGADTLFTLILFGMFIPYQSILIPLIQFLREIGLYNTIPGLIFVHVVYGIPITTLMFRNFYAAIPDEMIESAKIDGAGFLRIFRYIMLPLSITGFVVVAIWQFTNIWNEFLFAVTITTSSQQPIMVALQNLSGSQIVQWNVQMAGALLAALPTLLVYIFLGKYFVRGLLAGSVKG</sequence>
<evidence type="ECO:0000313" key="9">
    <source>
        <dbReference type="Proteomes" id="UP000078290"/>
    </source>
</evidence>
<dbReference type="OrthoDB" id="187395at2"/>
<feature type="transmembrane region" description="Helical" evidence="6">
    <location>
        <begin position="237"/>
        <end position="258"/>
    </location>
</feature>
<dbReference type="InterPro" id="IPR035906">
    <property type="entry name" value="MetI-like_sf"/>
</dbReference>
<dbReference type="GO" id="GO:0055085">
    <property type="term" value="P:transmembrane transport"/>
    <property type="evidence" value="ECO:0007669"/>
    <property type="project" value="InterPro"/>
</dbReference>
<evidence type="ECO:0000256" key="1">
    <source>
        <dbReference type="ARBA" id="ARBA00004141"/>
    </source>
</evidence>
<dbReference type="SUPFAM" id="SSF161098">
    <property type="entry name" value="MetI-like"/>
    <property type="match status" value="1"/>
</dbReference>
<evidence type="ECO:0000259" key="7">
    <source>
        <dbReference type="PROSITE" id="PS50928"/>
    </source>
</evidence>
<keyword evidence="5 6" id="KW-0472">Membrane</keyword>
<accession>A0A1B7KQY7</accession>
<keyword evidence="2 6" id="KW-0813">Transport</keyword>
<dbReference type="AlphaFoldDB" id="A0A1B7KQY7"/>
<dbReference type="InterPro" id="IPR000515">
    <property type="entry name" value="MetI-like"/>
</dbReference>
<keyword evidence="4 6" id="KW-1133">Transmembrane helix</keyword>
<dbReference type="EMBL" id="LXMA01000034">
    <property type="protein sequence ID" value="OAT72487.1"/>
    <property type="molecule type" value="Genomic_DNA"/>
</dbReference>
<comment type="subcellular location">
    <subcellularLocation>
        <location evidence="6">Cell membrane</location>
        <topology evidence="6">Multi-pass membrane protein</topology>
    </subcellularLocation>
    <subcellularLocation>
        <location evidence="1">Membrane</location>
        <topology evidence="1">Multi-pass membrane protein</topology>
    </subcellularLocation>
</comment>
<proteinExistence type="inferred from homology"/>
<feature type="transmembrane region" description="Helical" evidence="6">
    <location>
        <begin position="9"/>
        <end position="30"/>
    </location>
</feature>
<dbReference type="RefSeq" id="WP_064552270.1">
    <property type="nucleotide sequence ID" value="NZ_LXMA01000034.1"/>
</dbReference>
<evidence type="ECO:0000256" key="3">
    <source>
        <dbReference type="ARBA" id="ARBA00022692"/>
    </source>
</evidence>
<comment type="caution">
    <text evidence="8">The sequence shown here is derived from an EMBL/GenBank/DDBJ whole genome shotgun (WGS) entry which is preliminary data.</text>
</comment>
<evidence type="ECO:0000256" key="6">
    <source>
        <dbReference type="RuleBase" id="RU363032"/>
    </source>
</evidence>
<keyword evidence="3 6" id="KW-0812">Transmembrane</keyword>
<evidence type="ECO:0000256" key="2">
    <source>
        <dbReference type="ARBA" id="ARBA00022448"/>
    </source>
</evidence>
<feature type="transmembrane region" description="Helical" evidence="6">
    <location>
        <begin position="72"/>
        <end position="92"/>
    </location>
</feature>
<evidence type="ECO:0000256" key="5">
    <source>
        <dbReference type="ARBA" id="ARBA00023136"/>
    </source>
</evidence>
<dbReference type="GO" id="GO:0005886">
    <property type="term" value="C:plasma membrane"/>
    <property type="evidence" value="ECO:0007669"/>
    <property type="project" value="UniProtKB-SubCell"/>
</dbReference>
<evidence type="ECO:0000313" key="8">
    <source>
        <dbReference type="EMBL" id="OAT72487.1"/>
    </source>
</evidence>
<feature type="transmembrane region" description="Helical" evidence="6">
    <location>
        <begin position="136"/>
        <end position="159"/>
    </location>
</feature>
<dbReference type="Gene3D" id="1.10.3720.10">
    <property type="entry name" value="MetI-like"/>
    <property type="match status" value="1"/>
</dbReference>
<dbReference type="Proteomes" id="UP000078290">
    <property type="component" value="Unassembled WGS sequence"/>
</dbReference>
<dbReference type="PROSITE" id="PS50928">
    <property type="entry name" value="ABC_TM1"/>
    <property type="match status" value="1"/>
</dbReference>
<feature type="transmembrane region" description="Helical" evidence="6">
    <location>
        <begin position="104"/>
        <end position="124"/>
    </location>
</feature>